<dbReference type="AlphaFoldDB" id="A0A2J9PPT7"/>
<evidence type="ECO:0000313" key="5">
    <source>
        <dbReference type="Proteomes" id="UP000192813"/>
    </source>
</evidence>
<dbReference type="Pfam" id="PF00300">
    <property type="entry name" value="His_Phos_1"/>
    <property type="match status" value="2"/>
</dbReference>
<proteinExistence type="predicted"/>
<feature type="binding site" evidence="2">
    <location>
        <begin position="11"/>
        <end position="18"/>
    </location>
    <ligand>
        <name>substrate</name>
    </ligand>
</feature>
<dbReference type="GO" id="GO:0005737">
    <property type="term" value="C:cytoplasm"/>
    <property type="evidence" value="ECO:0007669"/>
    <property type="project" value="TreeGrafter"/>
</dbReference>
<dbReference type="Gene3D" id="3.40.50.1240">
    <property type="entry name" value="Phosphoglycerate mutase-like"/>
    <property type="match status" value="1"/>
</dbReference>
<feature type="site" description="Transition state stabilizer" evidence="3">
    <location>
        <position position="177"/>
    </location>
</feature>
<feature type="active site" description="Tele-phosphohistidine intermediate" evidence="1">
    <location>
        <position position="12"/>
    </location>
</feature>
<dbReference type="InterPro" id="IPR029033">
    <property type="entry name" value="His_PPase_superfam"/>
</dbReference>
<evidence type="ECO:0000256" key="1">
    <source>
        <dbReference type="PIRSR" id="PIRSR613078-1"/>
    </source>
</evidence>
<dbReference type="PANTHER" id="PTHR48100">
    <property type="entry name" value="BROAD-SPECIFICITY PHOSPHATASE YOR283W-RELATED"/>
    <property type="match status" value="1"/>
</dbReference>
<dbReference type="CDD" id="cd07067">
    <property type="entry name" value="HP_PGM_like"/>
    <property type="match status" value="1"/>
</dbReference>
<reference evidence="5" key="1">
    <citation type="submission" date="2017-12" db="EMBL/GenBank/DDBJ databases">
        <title>FDA dAtabase for Regulatory Grade micrObial Sequences (FDA-ARGOS): Supporting development and validation of Infectious Disease Dx tests.</title>
        <authorList>
            <person name="Hoffmann M."/>
            <person name="Allard M."/>
            <person name="Evans P."/>
            <person name="Brown E."/>
            <person name="Tallon L."/>
            <person name="Sadzewicz L."/>
            <person name="Sengamalay N."/>
            <person name="Ott S."/>
            <person name="Godinez A."/>
            <person name="Nagaraj S."/>
            <person name="Vavikolanu K."/>
            <person name="Aluvathingal J."/>
            <person name="Nadendla S."/>
            <person name="Sichtig H."/>
        </authorList>
    </citation>
    <scope>NUCLEOTIDE SEQUENCE [LARGE SCALE GENOMIC DNA]</scope>
    <source>
        <strain evidence="5">FDAARGOS_249</strain>
    </source>
</reference>
<organism evidence="4 5">
    <name type="scientific">Aerococcus viridans</name>
    <dbReference type="NCBI Taxonomy" id="1377"/>
    <lineage>
        <taxon>Bacteria</taxon>
        <taxon>Bacillati</taxon>
        <taxon>Bacillota</taxon>
        <taxon>Bacilli</taxon>
        <taxon>Lactobacillales</taxon>
        <taxon>Aerococcaceae</taxon>
        <taxon>Aerococcus</taxon>
    </lineage>
</organism>
<name>A0A2J9PPT7_9LACT</name>
<comment type="caution">
    <text evidence="4">The sequence shown here is derived from an EMBL/GenBank/DDBJ whole genome shotgun (WGS) entry which is preliminary data.</text>
</comment>
<sequence>MSKGVTIYFMRHGETYLNYYGRMQGWADAPLTPRGEEDVRSSGRGLADVEFSAVYTSDLQRTVKTAELILDENKATAKDIEIEKRPEFREVFFGSFEGLDARGLWDKVTEIVTGKDGSYTGATSDESVRLELNAFKEMDPYHDAENFMEFWMRVELGLIDVITKHRETDQTILIVSHGMTIRNMIHELIPQFKIDSMLDNASVSVVRYQDGLYHLEAFNQTDHFARKEINDQETDLDHEDIS</sequence>
<feature type="binding site" evidence="2">
    <location>
        <position position="61"/>
    </location>
    <ligand>
        <name>substrate</name>
    </ligand>
</feature>
<dbReference type="GO" id="GO:0016791">
    <property type="term" value="F:phosphatase activity"/>
    <property type="evidence" value="ECO:0007669"/>
    <property type="project" value="TreeGrafter"/>
</dbReference>
<evidence type="ECO:0000313" key="4">
    <source>
        <dbReference type="EMBL" id="PNL92358.1"/>
    </source>
</evidence>
<evidence type="ECO:0000256" key="3">
    <source>
        <dbReference type="PIRSR" id="PIRSR613078-3"/>
    </source>
</evidence>
<evidence type="ECO:0000256" key="2">
    <source>
        <dbReference type="PIRSR" id="PIRSR613078-2"/>
    </source>
</evidence>
<dbReference type="InterPro" id="IPR013078">
    <property type="entry name" value="His_Pase_superF_clade-1"/>
</dbReference>
<dbReference type="RefSeq" id="WP_083070143.1">
    <property type="nucleotide sequence ID" value="NZ_NBTM02000001.1"/>
</dbReference>
<accession>A0A2J9PPT7</accession>
<protein>
    <submittedName>
        <fullName evidence="4">Histidine phosphatase family protein</fullName>
    </submittedName>
</protein>
<feature type="active site" description="Proton donor/acceptor" evidence="1">
    <location>
        <position position="90"/>
    </location>
</feature>
<gene>
    <name evidence="4" type="ORF">A6J77_008985</name>
</gene>
<dbReference type="EMBL" id="NBTM02000001">
    <property type="protein sequence ID" value="PNL92358.1"/>
    <property type="molecule type" value="Genomic_DNA"/>
</dbReference>
<dbReference type="Proteomes" id="UP000192813">
    <property type="component" value="Unassembled WGS sequence"/>
</dbReference>
<dbReference type="InterPro" id="IPR050275">
    <property type="entry name" value="PGM_Phosphatase"/>
</dbReference>
<dbReference type="PANTHER" id="PTHR48100:SF9">
    <property type="entry name" value="PHOSPHOGLYCERATE MUTASE 2 PARALOG"/>
    <property type="match status" value="1"/>
</dbReference>
<dbReference type="SMART" id="SM00855">
    <property type="entry name" value="PGAM"/>
    <property type="match status" value="1"/>
</dbReference>
<dbReference type="SUPFAM" id="SSF53254">
    <property type="entry name" value="Phosphoglycerate mutase-like"/>
    <property type="match status" value="1"/>
</dbReference>